<organism evidence="10 11">
    <name type="scientific">Mikania micrantha</name>
    <name type="common">bitter vine</name>
    <dbReference type="NCBI Taxonomy" id="192012"/>
    <lineage>
        <taxon>Eukaryota</taxon>
        <taxon>Viridiplantae</taxon>
        <taxon>Streptophyta</taxon>
        <taxon>Embryophyta</taxon>
        <taxon>Tracheophyta</taxon>
        <taxon>Spermatophyta</taxon>
        <taxon>Magnoliopsida</taxon>
        <taxon>eudicotyledons</taxon>
        <taxon>Gunneridae</taxon>
        <taxon>Pentapetalae</taxon>
        <taxon>asterids</taxon>
        <taxon>campanulids</taxon>
        <taxon>Asterales</taxon>
        <taxon>Asteraceae</taxon>
        <taxon>Asteroideae</taxon>
        <taxon>Heliantheae alliance</taxon>
        <taxon>Eupatorieae</taxon>
        <taxon>Mikania</taxon>
    </lineage>
</organism>
<name>A0A5N6Q117_9ASTR</name>
<dbReference type="OrthoDB" id="1046782at2759"/>
<dbReference type="EMBL" id="SZYD01000001">
    <property type="protein sequence ID" value="KAD7478289.1"/>
    <property type="molecule type" value="Genomic_DNA"/>
</dbReference>
<keyword evidence="4" id="KW-0548">Nucleotidyltransferase</keyword>
<dbReference type="Proteomes" id="UP000326396">
    <property type="component" value="Linkage Group LG1"/>
</dbReference>
<evidence type="ECO:0000256" key="7">
    <source>
        <dbReference type="ARBA" id="ARBA00023264"/>
    </source>
</evidence>
<dbReference type="PANTHER" id="PTHR33928:SF2">
    <property type="entry name" value="PECTATE LYASE SUPERFAMILY PROTEIN DOMAIN-CONTAINING PROTEIN-RELATED"/>
    <property type="match status" value="1"/>
</dbReference>
<keyword evidence="2" id="KW-0444">Lipid biosynthesis</keyword>
<dbReference type="InterPro" id="IPR041723">
    <property type="entry name" value="CCT"/>
</dbReference>
<evidence type="ECO:0000259" key="9">
    <source>
        <dbReference type="Pfam" id="PF01467"/>
    </source>
</evidence>
<dbReference type="GO" id="GO:0004650">
    <property type="term" value="F:polygalacturonase activity"/>
    <property type="evidence" value="ECO:0007669"/>
    <property type="project" value="InterPro"/>
</dbReference>
<dbReference type="Gene3D" id="3.40.50.620">
    <property type="entry name" value="HUPs"/>
    <property type="match status" value="1"/>
</dbReference>
<proteinExistence type="inferred from homology"/>
<accession>A0A5N6Q117</accession>
<dbReference type="SUPFAM" id="SSF52374">
    <property type="entry name" value="Nucleotidylyl transferase"/>
    <property type="match status" value="1"/>
</dbReference>
<evidence type="ECO:0000256" key="5">
    <source>
        <dbReference type="ARBA" id="ARBA00023098"/>
    </source>
</evidence>
<keyword evidence="6" id="KW-0594">Phospholipid biosynthesis</keyword>
<feature type="region of interest" description="Disordered" evidence="8">
    <location>
        <begin position="462"/>
        <end position="483"/>
    </location>
</feature>
<evidence type="ECO:0000256" key="6">
    <source>
        <dbReference type="ARBA" id="ARBA00023209"/>
    </source>
</evidence>
<dbReference type="InterPro" id="IPR004821">
    <property type="entry name" value="Cyt_trans-like"/>
</dbReference>
<reference evidence="10 11" key="1">
    <citation type="submission" date="2019-05" db="EMBL/GenBank/DDBJ databases">
        <title>Mikania micrantha, genome provides insights into the molecular mechanism of rapid growth.</title>
        <authorList>
            <person name="Liu B."/>
        </authorList>
    </citation>
    <scope>NUCLEOTIDE SEQUENCE [LARGE SCALE GENOMIC DNA]</scope>
    <source>
        <strain evidence="10">NLD-2019</strain>
        <tissue evidence="10">Leaf</tissue>
    </source>
</reference>
<dbReference type="Gene3D" id="2.160.20.10">
    <property type="entry name" value="Single-stranded right-handed beta-helix, Pectin lyase-like"/>
    <property type="match status" value="1"/>
</dbReference>
<dbReference type="SUPFAM" id="SSF51126">
    <property type="entry name" value="Pectin lyase-like"/>
    <property type="match status" value="1"/>
</dbReference>
<evidence type="ECO:0000256" key="3">
    <source>
        <dbReference type="ARBA" id="ARBA00022679"/>
    </source>
</evidence>
<dbReference type="InterPro" id="IPR012334">
    <property type="entry name" value="Pectin_lyas_fold"/>
</dbReference>
<evidence type="ECO:0000256" key="8">
    <source>
        <dbReference type="SAM" id="MobiDB-lite"/>
    </source>
</evidence>
<dbReference type="AlphaFoldDB" id="A0A5N6Q117"/>
<dbReference type="InterPro" id="IPR014729">
    <property type="entry name" value="Rossmann-like_a/b/a_fold"/>
</dbReference>
<keyword evidence="7" id="KW-1208">Phospholipid metabolism</keyword>
<gene>
    <name evidence="10" type="ORF">E3N88_01425</name>
</gene>
<dbReference type="Pfam" id="PF01467">
    <property type="entry name" value="CTP_transf_like"/>
    <property type="match status" value="1"/>
</dbReference>
<keyword evidence="5" id="KW-0443">Lipid metabolism</keyword>
<evidence type="ECO:0000313" key="10">
    <source>
        <dbReference type="EMBL" id="KAD7478289.1"/>
    </source>
</evidence>
<feature type="domain" description="Cytidyltransferase-like" evidence="9">
    <location>
        <begin position="524"/>
        <end position="638"/>
    </location>
</feature>
<dbReference type="InterPro" id="IPR011050">
    <property type="entry name" value="Pectin_lyase_fold/virulence"/>
</dbReference>
<keyword evidence="3" id="KW-0808">Transferase</keyword>
<dbReference type="GO" id="GO:0008654">
    <property type="term" value="P:phospholipid biosynthetic process"/>
    <property type="evidence" value="ECO:0007669"/>
    <property type="project" value="UniProtKB-KW"/>
</dbReference>
<protein>
    <recommendedName>
        <fullName evidence="9">Cytidyltransferase-like domain-containing protein</fullName>
    </recommendedName>
</protein>
<dbReference type="InterPro" id="IPR039279">
    <property type="entry name" value="QRT3-like"/>
</dbReference>
<keyword evidence="11" id="KW-1185">Reference proteome</keyword>
<evidence type="ECO:0000313" key="11">
    <source>
        <dbReference type="Proteomes" id="UP000326396"/>
    </source>
</evidence>
<evidence type="ECO:0000256" key="1">
    <source>
        <dbReference type="ARBA" id="ARBA00010101"/>
    </source>
</evidence>
<dbReference type="CDD" id="cd02174">
    <property type="entry name" value="CCT"/>
    <property type="match status" value="1"/>
</dbReference>
<dbReference type="NCBIfam" id="TIGR00125">
    <property type="entry name" value="cyt_tran_rel"/>
    <property type="match status" value="1"/>
</dbReference>
<evidence type="ECO:0000256" key="2">
    <source>
        <dbReference type="ARBA" id="ARBA00022516"/>
    </source>
</evidence>
<evidence type="ECO:0000256" key="4">
    <source>
        <dbReference type="ARBA" id="ARBA00022695"/>
    </source>
</evidence>
<comment type="similarity">
    <text evidence="1">Belongs to the cytidylyltransferase family.</text>
</comment>
<comment type="caution">
    <text evidence="10">The sequence shown here is derived from an EMBL/GenBank/DDBJ whole genome shotgun (WGS) entry which is preliminary data.</text>
</comment>
<dbReference type="PANTHER" id="PTHR33928">
    <property type="entry name" value="POLYGALACTURONASE QRT3"/>
    <property type="match status" value="1"/>
</dbReference>
<dbReference type="GO" id="GO:0016779">
    <property type="term" value="F:nucleotidyltransferase activity"/>
    <property type="evidence" value="ECO:0007669"/>
    <property type="project" value="UniProtKB-KW"/>
</dbReference>
<sequence>MVSQEVHCSQKQQKLYDFKTKLHQHSSHSRQLSSSSDLVKSSGRVFYPIGYGADPSGAQDSTEAIMGAVTDASLIGNGQQLLPGVNDLGGAIVDLQGGSFRISKPIVIPANSGNLVIQSGTLRASTTFPSDGYLIELHSPNSLKPSTTATNQPHDVLTDTKTRNEPIYYEDITFRDILFDSSNIAGGLLIVDSARTRVNNCFFLHFVTEGILVGRGHETFISSCFMGEIPTIGGDQHERDFLGTAIDLASNDNAVTDVVIFSAAIGMVLRGQANMISGVHCYNKATYFGGIGILIKTGQIRVDSCYMDYNSIVIQDPLQVHISNGFFLGGGNIVLKSVTGRISGLSVVNNMFSGDSKNVVEVDGEFTSIDQVVIDQNNVKGGMRLKSTVGKLAVTGSGTVWVADFTAVLVFPNRISHVQYSVYNGAWAEGGVGGHAVTNMLSAVIRSALGYPAFTVGTITGTPEVRPSRSSRTRERSSQCSNAHTGYGPNCLTNLLDLTIGACLLGVFISWSEDICVHTILILVATTSLQRFPNTYLLVGCCNDEVTNSLKGKTVMTDTERYESLRHCKWVDEVIPDAPWVMDQEFIDKHQIDYVAHDSLPYADVSGAGNDVYEFVKSIGRFKETKRTEGISTSDIIMRIVKDYNNYVMRNLDRGYSRRDLGVSYVKEKRLRVNMSLKKLHEKVKKQQEKVEEKFNTVAKNAGMNHNLWVENADRLVAGFLEVFEEGFHKMVRFSYTH</sequence>